<organism evidence="4 5">
    <name type="scientific">Ignelater luminosus</name>
    <name type="common">Cucubano</name>
    <name type="synonym">Pyrophorus luminosus</name>
    <dbReference type="NCBI Taxonomy" id="2038154"/>
    <lineage>
        <taxon>Eukaryota</taxon>
        <taxon>Metazoa</taxon>
        <taxon>Ecdysozoa</taxon>
        <taxon>Arthropoda</taxon>
        <taxon>Hexapoda</taxon>
        <taxon>Insecta</taxon>
        <taxon>Pterygota</taxon>
        <taxon>Neoptera</taxon>
        <taxon>Endopterygota</taxon>
        <taxon>Coleoptera</taxon>
        <taxon>Polyphaga</taxon>
        <taxon>Elateriformia</taxon>
        <taxon>Elateroidea</taxon>
        <taxon>Elateridae</taxon>
        <taxon>Agrypninae</taxon>
        <taxon>Pyrophorini</taxon>
        <taxon>Ignelater</taxon>
    </lineage>
</organism>
<dbReference type="PANTHER" id="PTHR46165:SF7">
    <property type="entry name" value="SET AND MYND DOMAIN-CONTAINING PROTEIN 4"/>
    <property type="match status" value="1"/>
</dbReference>
<feature type="non-terminal residue" evidence="4">
    <location>
        <position position="1"/>
    </location>
</feature>
<dbReference type="EMBL" id="VTPC01003488">
    <property type="protein sequence ID" value="KAF2898451.1"/>
    <property type="molecule type" value="Genomic_DNA"/>
</dbReference>
<dbReference type="GO" id="GO:0005634">
    <property type="term" value="C:nucleus"/>
    <property type="evidence" value="ECO:0007669"/>
    <property type="project" value="TreeGrafter"/>
</dbReference>
<dbReference type="AlphaFoldDB" id="A0A8K0D6X9"/>
<gene>
    <name evidence="4" type="ORF">ILUMI_07724</name>
</gene>
<dbReference type="GO" id="GO:0042826">
    <property type="term" value="F:histone deacetylase binding"/>
    <property type="evidence" value="ECO:0007669"/>
    <property type="project" value="TreeGrafter"/>
</dbReference>
<evidence type="ECO:0000313" key="4">
    <source>
        <dbReference type="EMBL" id="KAF2898451.1"/>
    </source>
</evidence>
<keyword evidence="5" id="KW-1185">Reference proteome</keyword>
<dbReference type="Proteomes" id="UP000801492">
    <property type="component" value="Unassembled WGS sequence"/>
</dbReference>
<name>A0A8K0D6X9_IGNLU</name>
<dbReference type="InterPro" id="IPR011990">
    <property type="entry name" value="TPR-like_helical_dom_sf"/>
</dbReference>
<keyword evidence="2" id="KW-0808">Transferase</keyword>
<sequence>YHHAIMPKPERQAHLKKQYFFECECEACVENWPLYQDLPFKQFDISVSEEEISELRSGNFEVASAILMNLQNTAKILEGLRPCKELADAQEILKQCYAIFGNKRLKF</sequence>
<dbReference type="OrthoDB" id="5945798at2759"/>
<dbReference type="Gene3D" id="1.25.40.10">
    <property type="entry name" value="Tetratricopeptide repeat domain"/>
    <property type="match status" value="1"/>
</dbReference>
<keyword evidence="1" id="KW-0489">Methyltransferase</keyword>
<evidence type="ECO:0000256" key="3">
    <source>
        <dbReference type="ARBA" id="ARBA00022691"/>
    </source>
</evidence>
<dbReference type="GO" id="GO:0008168">
    <property type="term" value="F:methyltransferase activity"/>
    <property type="evidence" value="ECO:0007669"/>
    <property type="project" value="UniProtKB-KW"/>
</dbReference>
<accession>A0A8K0D6X9</accession>
<protein>
    <submittedName>
        <fullName evidence="4">Uncharacterized protein</fullName>
    </submittedName>
</protein>
<keyword evidence="3" id="KW-0949">S-adenosyl-L-methionine</keyword>
<dbReference type="GO" id="GO:0005737">
    <property type="term" value="C:cytoplasm"/>
    <property type="evidence" value="ECO:0007669"/>
    <property type="project" value="TreeGrafter"/>
</dbReference>
<dbReference type="GO" id="GO:0032259">
    <property type="term" value="P:methylation"/>
    <property type="evidence" value="ECO:0007669"/>
    <property type="project" value="UniProtKB-KW"/>
</dbReference>
<evidence type="ECO:0000256" key="1">
    <source>
        <dbReference type="ARBA" id="ARBA00022603"/>
    </source>
</evidence>
<evidence type="ECO:0000256" key="2">
    <source>
        <dbReference type="ARBA" id="ARBA00022679"/>
    </source>
</evidence>
<reference evidence="4" key="1">
    <citation type="submission" date="2019-08" db="EMBL/GenBank/DDBJ databases">
        <title>The genome of the North American firefly Photinus pyralis.</title>
        <authorList>
            <consortium name="Photinus pyralis genome working group"/>
            <person name="Fallon T.R."/>
            <person name="Sander Lower S.E."/>
            <person name="Weng J.-K."/>
        </authorList>
    </citation>
    <scope>NUCLEOTIDE SEQUENCE</scope>
    <source>
        <strain evidence="4">TRF0915ILg1</strain>
        <tissue evidence="4">Whole body</tissue>
    </source>
</reference>
<proteinExistence type="predicted"/>
<dbReference type="InterPro" id="IPR052097">
    <property type="entry name" value="SET-MYND_domain_protein"/>
</dbReference>
<dbReference type="PANTHER" id="PTHR46165">
    <property type="entry name" value="SET AND MYND DOMAIN-CONTAINING PROTEIN 4"/>
    <property type="match status" value="1"/>
</dbReference>
<evidence type="ECO:0000313" key="5">
    <source>
        <dbReference type="Proteomes" id="UP000801492"/>
    </source>
</evidence>
<comment type="caution">
    <text evidence="4">The sequence shown here is derived from an EMBL/GenBank/DDBJ whole genome shotgun (WGS) entry which is preliminary data.</text>
</comment>